<dbReference type="EC" id="2.7.7.65" evidence="1"/>
<dbReference type="Proteomes" id="UP000826725">
    <property type="component" value="Chromosome"/>
</dbReference>
<proteinExistence type="predicted"/>
<dbReference type="GO" id="GO:0043709">
    <property type="term" value="P:cell adhesion involved in single-species biofilm formation"/>
    <property type="evidence" value="ECO:0007669"/>
    <property type="project" value="TreeGrafter"/>
</dbReference>
<dbReference type="FunFam" id="3.30.70.270:FF:000001">
    <property type="entry name" value="Diguanylate cyclase domain protein"/>
    <property type="match status" value="1"/>
</dbReference>
<evidence type="ECO:0000259" key="4">
    <source>
        <dbReference type="PROSITE" id="PS51833"/>
    </source>
</evidence>
<dbReference type="EMBL" id="AP024086">
    <property type="protein sequence ID" value="BCL62534.1"/>
    <property type="molecule type" value="Genomic_DNA"/>
</dbReference>
<dbReference type="NCBIfam" id="TIGR00254">
    <property type="entry name" value="GGDEF"/>
    <property type="match status" value="1"/>
</dbReference>
<keyword evidence="2" id="KW-0175">Coiled coil</keyword>
<dbReference type="InterPro" id="IPR050469">
    <property type="entry name" value="Diguanylate_Cyclase"/>
</dbReference>
<dbReference type="KEGG" id="dbk:DGMP_32270"/>
<evidence type="ECO:0000256" key="1">
    <source>
        <dbReference type="ARBA" id="ARBA00012528"/>
    </source>
</evidence>
<dbReference type="InterPro" id="IPR000160">
    <property type="entry name" value="GGDEF_dom"/>
</dbReference>
<protein>
    <recommendedName>
        <fullName evidence="1">diguanylate cyclase</fullName>
        <ecNumber evidence="1">2.7.7.65</ecNumber>
    </recommendedName>
</protein>
<feature type="domain" description="HDOD" evidence="4">
    <location>
        <begin position="14"/>
        <end position="208"/>
    </location>
</feature>
<feature type="domain" description="GGDEF" evidence="3">
    <location>
        <begin position="366"/>
        <end position="498"/>
    </location>
</feature>
<reference evidence="5" key="1">
    <citation type="submission" date="2020-09" db="EMBL/GenBank/DDBJ databases">
        <title>Desulfogranum mesoprofundum gen. nov., sp. nov., a novel mesophilic, sulfate-reducing chemolithoautotroph isolated from a deep-sea hydrothermal vent chimney in the Suiyo Seamount.</title>
        <authorList>
            <person name="Hashimoto Y."/>
            <person name="Nakagawa S."/>
        </authorList>
    </citation>
    <scope>NUCLEOTIDE SEQUENCE</scope>
    <source>
        <strain evidence="5">KT2</strain>
    </source>
</reference>
<feature type="coiled-coil region" evidence="2">
    <location>
        <begin position="290"/>
        <end position="338"/>
    </location>
</feature>
<organism evidence="5 6">
    <name type="scientific">Desulfomarina profundi</name>
    <dbReference type="NCBI Taxonomy" id="2772557"/>
    <lineage>
        <taxon>Bacteria</taxon>
        <taxon>Pseudomonadati</taxon>
        <taxon>Thermodesulfobacteriota</taxon>
        <taxon>Desulfobulbia</taxon>
        <taxon>Desulfobulbales</taxon>
        <taxon>Desulfobulbaceae</taxon>
        <taxon>Desulfomarina</taxon>
    </lineage>
</organism>
<gene>
    <name evidence="5" type="ORF">DGMP_32270</name>
</gene>
<dbReference type="RefSeq" id="WP_228854884.1">
    <property type="nucleotide sequence ID" value="NZ_AP024086.1"/>
</dbReference>
<dbReference type="Pfam" id="PF08668">
    <property type="entry name" value="HDOD"/>
    <property type="match status" value="1"/>
</dbReference>
<dbReference type="Pfam" id="PF00990">
    <property type="entry name" value="GGDEF"/>
    <property type="match status" value="1"/>
</dbReference>
<dbReference type="AlphaFoldDB" id="A0A8D5FQG2"/>
<dbReference type="SMART" id="SM00267">
    <property type="entry name" value="GGDEF"/>
    <property type="match status" value="1"/>
</dbReference>
<dbReference type="GO" id="GO:1902201">
    <property type="term" value="P:negative regulation of bacterial-type flagellum-dependent cell motility"/>
    <property type="evidence" value="ECO:0007669"/>
    <property type="project" value="TreeGrafter"/>
</dbReference>
<dbReference type="CDD" id="cd01949">
    <property type="entry name" value="GGDEF"/>
    <property type="match status" value="1"/>
</dbReference>
<dbReference type="PROSITE" id="PS51833">
    <property type="entry name" value="HDOD"/>
    <property type="match status" value="1"/>
</dbReference>
<dbReference type="PANTHER" id="PTHR45138:SF9">
    <property type="entry name" value="DIGUANYLATE CYCLASE DGCM-RELATED"/>
    <property type="match status" value="1"/>
</dbReference>
<dbReference type="GO" id="GO:0052621">
    <property type="term" value="F:diguanylate cyclase activity"/>
    <property type="evidence" value="ECO:0007669"/>
    <property type="project" value="UniProtKB-EC"/>
</dbReference>
<dbReference type="GO" id="GO:0005886">
    <property type="term" value="C:plasma membrane"/>
    <property type="evidence" value="ECO:0007669"/>
    <property type="project" value="TreeGrafter"/>
</dbReference>
<evidence type="ECO:0000313" key="5">
    <source>
        <dbReference type="EMBL" id="BCL62534.1"/>
    </source>
</evidence>
<evidence type="ECO:0000259" key="3">
    <source>
        <dbReference type="PROSITE" id="PS50887"/>
    </source>
</evidence>
<name>A0A8D5FQG2_9BACT</name>
<dbReference type="PANTHER" id="PTHR45138">
    <property type="entry name" value="REGULATORY COMPONENTS OF SENSORY TRANSDUCTION SYSTEM"/>
    <property type="match status" value="1"/>
</dbReference>
<accession>A0A8D5FQG2</accession>
<keyword evidence="6" id="KW-1185">Reference proteome</keyword>
<dbReference type="PROSITE" id="PS50887">
    <property type="entry name" value="GGDEF"/>
    <property type="match status" value="1"/>
</dbReference>
<evidence type="ECO:0000256" key="2">
    <source>
        <dbReference type="SAM" id="Coils"/>
    </source>
</evidence>
<dbReference type="InterPro" id="IPR013976">
    <property type="entry name" value="HDOD"/>
</dbReference>
<sequence length="498" mass="55671">MSSVQDFFDEKIRLPSPPAIALKILQAVRKDENSFEELAGIISVDPALSIRILKIANSSLYGFSKPVDSLAKATALIGTEALKNIALSFVIVQDFQDVPQGGFDLNLFWRRAVTAAVAAEVLGRKIGCNGQDLFVSSLLQDIGVLIFFLSSPNEYTMVLDDKRLGARTLCDMEKEQFGHDHTEIGYYLLSSWMLPSSICGPIRAHHSAGLENEYPQEAKILSFADKISSMYHGLHSNSKFVDIHTGLADEWHCTSEEVDALIDSIGERAREVMELFSIDPGEIKPFTQIMQEANDELRRLNFSYEQIVLELKQAKLNAEQLATELKKANESLRELALRDGLTGLYNHRYFQEVLEAELSRASRYEHPLSLLFIDIDFFKKVNDTYGHPAGDSVLCAVSRLLVKLVRHSDIVARYGGEEFAVIMPETDSRGARVIAQRLRRGIGQEQIIYRENSISITISIGLATTGGGIPVMERKKLIESSDRALYRAKQNGRNRIEG</sequence>
<evidence type="ECO:0000313" key="6">
    <source>
        <dbReference type="Proteomes" id="UP000826725"/>
    </source>
</evidence>